<keyword evidence="1" id="KW-1133">Transmembrane helix</keyword>
<reference evidence="2 3" key="1">
    <citation type="submission" date="2016-10" db="EMBL/GenBank/DDBJ databases">
        <authorList>
            <person name="de Groot N.N."/>
        </authorList>
    </citation>
    <scope>NUCLEOTIDE SEQUENCE [LARGE SCALE GENOMIC DNA]</scope>
    <source>
        <strain evidence="2 3">DSM 15893</strain>
    </source>
</reference>
<gene>
    <name evidence="2" type="ORF">SAMN03084138_02452</name>
</gene>
<evidence type="ECO:0008006" key="4">
    <source>
        <dbReference type="Google" id="ProtNLM"/>
    </source>
</evidence>
<evidence type="ECO:0000313" key="2">
    <source>
        <dbReference type="EMBL" id="SFP54210.1"/>
    </source>
</evidence>
<dbReference type="EMBL" id="FOWR01000017">
    <property type="protein sequence ID" value="SFP54210.1"/>
    <property type="molecule type" value="Genomic_DNA"/>
</dbReference>
<organism evidence="2 3">
    <name type="scientific">Enterovibrio norvegicus DSM 15893</name>
    <dbReference type="NCBI Taxonomy" id="1121869"/>
    <lineage>
        <taxon>Bacteria</taxon>
        <taxon>Pseudomonadati</taxon>
        <taxon>Pseudomonadota</taxon>
        <taxon>Gammaproteobacteria</taxon>
        <taxon>Vibrionales</taxon>
        <taxon>Vibrionaceae</taxon>
        <taxon>Enterovibrio</taxon>
    </lineage>
</organism>
<sequence>MDVCVSRGISFGSPFGVVVVVLVFAYCVEIGQYFRFVEVVGLQSNKLASIVIGSTFDWLDLLAYTLGWGVIWVFQKQQGKEV</sequence>
<dbReference type="GeneID" id="35870969"/>
<dbReference type="Pfam" id="PF10990">
    <property type="entry name" value="DUF2809"/>
    <property type="match status" value="1"/>
</dbReference>
<feature type="transmembrane region" description="Helical" evidence="1">
    <location>
        <begin position="47"/>
        <end position="74"/>
    </location>
</feature>
<keyword evidence="1" id="KW-0472">Membrane</keyword>
<accession>A0A1I5R725</accession>
<dbReference type="Proteomes" id="UP000182692">
    <property type="component" value="Unassembled WGS sequence"/>
</dbReference>
<protein>
    <recommendedName>
        <fullName evidence="4">DUF2809 domain-containing protein</fullName>
    </recommendedName>
</protein>
<dbReference type="InterPro" id="IPR021257">
    <property type="entry name" value="DUF2809"/>
</dbReference>
<dbReference type="STRING" id="1121869.SAMN03084138_02452"/>
<evidence type="ECO:0000256" key="1">
    <source>
        <dbReference type="SAM" id="Phobius"/>
    </source>
</evidence>
<name>A0A1I5R725_9GAMM</name>
<evidence type="ECO:0000313" key="3">
    <source>
        <dbReference type="Proteomes" id="UP000182692"/>
    </source>
</evidence>
<dbReference type="RefSeq" id="WP_244276006.1">
    <property type="nucleotide sequence ID" value="NZ_FOWR01000017.1"/>
</dbReference>
<dbReference type="AlphaFoldDB" id="A0A1I5R725"/>
<proteinExistence type="predicted"/>
<keyword evidence="1" id="KW-0812">Transmembrane</keyword>
<feature type="transmembrane region" description="Helical" evidence="1">
    <location>
        <begin position="12"/>
        <end position="35"/>
    </location>
</feature>